<keyword evidence="2" id="KW-1133">Transmembrane helix</keyword>
<gene>
    <name evidence="3" type="ORF">EV193_103104</name>
</gene>
<keyword evidence="4" id="KW-1185">Reference proteome</keyword>
<reference evidence="3 4" key="1">
    <citation type="submission" date="2019-02" db="EMBL/GenBank/DDBJ databases">
        <title>Genomic Encyclopedia of Type Strains, Phase IV (KMG-IV): sequencing the most valuable type-strain genomes for metagenomic binning, comparative biology and taxonomic classification.</title>
        <authorList>
            <person name="Goeker M."/>
        </authorList>
    </citation>
    <scope>NUCLEOTIDE SEQUENCE [LARGE SCALE GENOMIC DNA]</scope>
    <source>
        <strain evidence="3 4">DSM 101727</strain>
    </source>
</reference>
<organism evidence="3 4">
    <name type="scientific">Herbihabitans rhizosphaerae</name>
    <dbReference type="NCBI Taxonomy" id="1872711"/>
    <lineage>
        <taxon>Bacteria</taxon>
        <taxon>Bacillati</taxon>
        <taxon>Actinomycetota</taxon>
        <taxon>Actinomycetes</taxon>
        <taxon>Pseudonocardiales</taxon>
        <taxon>Pseudonocardiaceae</taxon>
        <taxon>Herbihabitans</taxon>
    </lineage>
</organism>
<protein>
    <submittedName>
        <fullName evidence="3">Uncharacterized protein</fullName>
    </submittedName>
</protein>
<evidence type="ECO:0000256" key="1">
    <source>
        <dbReference type="SAM" id="Coils"/>
    </source>
</evidence>
<dbReference type="Proteomes" id="UP000294257">
    <property type="component" value="Unassembled WGS sequence"/>
</dbReference>
<keyword evidence="2" id="KW-0812">Transmembrane</keyword>
<comment type="caution">
    <text evidence="3">The sequence shown here is derived from an EMBL/GenBank/DDBJ whole genome shotgun (WGS) entry which is preliminary data.</text>
</comment>
<evidence type="ECO:0000313" key="3">
    <source>
        <dbReference type="EMBL" id="RZS40791.1"/>
    </source>
</evidence>
<name>A0A4Q7KXR1_9PSEU</name>
<dbReference type="RefSeq" id="WP_130343801.1">
    <property type="nucleotide sequence ID" value="NZ_SGWQ01000003.1"/>
</dbReference>
<keyword evidence="1" id="KW-0175">Coiled coil</keyword>
<proteinExistence type="predicted"/>
<evidence type="ECO:0000256" key="2">
    <source>
        <dbReference type="SAM" id="Phobius"/>
    </source>
</evidence>
<dbReference type="EMBL" id="SGWQ01000003">
    <property type="protein sequence ID" value="RZS40791.1"/>
    <property type="molecule type" value="Genomic_DNA"/>
</dbReference>
<sequence length="528" mass="56562">MSGGVGSGGGYESNRWNEGFFGWGETTWDRELRDHVDGLHSTLHATRRNQRRLQAELSKATGSLEQRLDKLSTAFDAFVELSDLRQQFTPYDAETKLRHRARAVLDGQRPTGAQSDVDGYWLAPALAAHLSTVDGTENVTSLRLAEARDTRRATVFRVLAAGAAGRGSTAIGALPDALPELGDTVLMYQRAIWVLCADGHFGEAGRELIHRRGAASVARLDGPERDKQIARWCAAIKPDKTVSRASGELSNAVELAAATDACDRLAVLRSWVAGRLAGAPDPGEPDHLAPVVLRLLVDEGSEPEIPLLTRERELRAKIEGPGAGEWTLDTWDGEVGDTMGMLTGDVTDTDNPGRAKAAVRINASLIVAAAERLAGQARQDVSTEVRVRVRGGEVTITPDGPAAGMADKARERAAGRYTVDSTTKGKAWAAGGVGLLFALLAVAAGWGWLVPALIAFGTGGMFVRQAKRENADMDQVREDARQKVTAEIHGRVEQLEAAVAVLRSRQAKVNADVEGVRALLAEDVRVTA</sequence>
<evidence type="ECO:0000313" key="4">
    <source>
        <dbReference type="Proteomes" id="UP000294257"/>
    </source>
</evidence>
<feature type="coiled-coil region" evidence="1">
    <location>
        <begin position="463"/>
        <end position="512"/>
    </location>
</feature>
<dbReference type="OrthoDB" id="4824872at2"/>
<feature type="transmembrane region" description="Helical" evidence="2">
    <location>
        <begin position="428"/>
        <end position="458"/>
    </location>
</feature>
<dbReference type="AlphaFoldDB" id="A0A4Q7KXR1"/>
<keyword evidence="2" id="KW-0472">Membrane</keyword>
<accession>A0A4Q7KXR1</accession>